<protein>
    <submittedName>
        <fullName evidence="1">Uncharacterized protein</fullName>
    </submittedName>
</protein>
<dbReference type="Proteomes" id="UP001055879">
    <property type="component" value="Linkage Group LG10"/>
</dbReference>
<name>A0ACB8ZKL8_ARCLA</name>
<organism evidence="1 2">
    <name type="scientific">Arctium lappa</name>
    <name type="common">Greater burdock</name>
    <name type="synonym">Lappa major</name>
    <dbReference type="NCBI Taxonomy" id="4217"/>
    <lineage>
        <taxon>Eukaryota</taxon>
        <taxon>Viridiplantae</taxon>
        <taxon>Streptophyta</taxon>
        <taxon>Embryophyta</taxon>
        <taxon>Tracheophyta</taxon>
        <taxon>Spermatophyta</taxon>
        <taxon>Magnoliopsida</taxon>
        <taxon>eudicotyledons</taxon>
        <taxon>Gunneridae</taxon>
        <taxon>Pentapetalae</taxon>
        <taxon>asterids</taxon>
        <taxon>campanulids</taxon>
        <taxon>Asterales</taxon>
        <taxon>Asteraceae</taxon>
        <taxon>Carduoideae</taxon>
        <taxon>Cardueae</taxon>
        <taxon>Arctiinae</taxon>
        <taxon>Arctium</taxon>
    </lineage>
</organism>
<reference evidence="1 2" key="2">
    <citation type="journal article" date="2022" name="Mol. Ecol. Resour.">
        <title>The genomes of chicory, endive, great burdock and yacon provide insights into Asteraceae paleo-polyploidization history and plant inulin production.</title>
        <authorList>
            <person name="Fan W."/>
            <person name="Wang S."/>
            <person name="Wang H."/>
            <person name="Wang A."/>
            <person name="Jiang F."/>
            <person name="Liu H."/>
            <person name="Zhao H."/>
            <person name="Xu D."/>
            <person name="Zhang Y."/>
        </authorList>
    </citation>
    <scope>NUCLEOTIDE SEQUENCE [LARGE SCALE GENOMIC DNA]</scope>
    <source>
        <strain evidence="2">cv. Niubang</strain>
    </source>
</reference>
<comment type="caution">
    <text evidence="1">The sequence shown here is derived from an EMBL/GenBank/DDBJ whole genome shotgun (WGS) entry which is preliminary data.</text>
</comment>
<dbReference type="EMBL" id="CM042056">
    <property type="protein sequence ID" value="KAI3697886.1"/>
    <property type="molecule type" value="Genomic_DNA"/>
</dbReference>
<sequence length="241" mass="27884">MKARRRLSGEKRKETDSGKIEQTKTSKQVRKIVQTSDESKGKTQRKGMYYNGDFEIPKVLKTESRKYETDRYRAKKKGLPLKGKDKKKKPQKPVIGIRTQTSPMILHQTVHELNDDQRLAVESMGLGCFIDMTVDGIPSRLGYFIVNNLNTTTMELRLKHSNININEETIHHILQFPSGGLDLSEIEPDSDSKSLADAWRKQYRKEKMRPTDVMNKILETSDIDMMFKLNFLVLCEFNGRM</sequence>
<keyword evidence="2" id="KW-1185">Reference proteome</keyword>
<evidence type="ECO:0000313" key="1">
    <source>
        <dbReference type="EMBL" id="KAI3697886.1"/>
    </source>
</evidence>
<proteinExistence type="predicted"/>
<accession>A0ACB8ZKL8</accession>
<evidence type="ECO:0000313" key="2">
    <source>
        <dbReference type="Proteomes" id="UP001055879"/>
    </source>
</evidence>
<gene>
    <name evidence="1" type="ORF">L6452_30986</name>
</gene>
<reference evidence="2" key="1">
    <citation type="journal article" date="2022" name="Mol. Ecol. Resour.">
        <title>The genomes of chicory, endive, great burdock and yacon provide insights into Asteraceae palaeo-polyploidization history and plant inulin production.</title>
        <authorList>
            <person name="Fan W."/>
            <person name="Wang S."/>
            <person name="Wang H."/>
            <person name="Wang A."/>
            <person name="Jiang F."/>
            <person name="Liu H."/>
            <person name="Zhao H."/>
            <person name="Xu D."/>
            <person name="Zhang Y."/>
        </authorList>
    </citation>
    <scope>NUCLEOTIDE SEQUENCE [LARGE SCALE GENOMIC DNA]</scope>
    <source>
        <strain evidence="2">cv. Niubang</strain>
    </source>
</reference>